<gene>
    <name evidence="10" type="primary">basR</name>
    <name evidence="10" type="ORF">NCTC12221_01008</name>
</gene>
<dbReference type="Pfam" id="PF00486">
    <property type="entry name" value="Trans_reg_C"/>
    <property type="match status" value="1"/>
</dbReference>
<dbReference type="Pfam" id="PF00072">
    <property type="entry name" value="Response_reg"/>
    <property type="match status" value="1"/>
</dbReference>
<dbReference type="Proteomes" id="UP000255335">
    <property type="component" value="Unassembled WGS sequence"/>
</dbReference>
<dbReference type="SUPFAM" id="SSF46894">
    <property type="entry name" value="C-terminal effector domain of the bipartite response regulators"/>
    <property type="match status" value="1"/>
</dbReference>
<feature type="domain" description="OmpR/PhoB-type" evidence="9">
    <location>
        <begin position="128"/>
        <end position="223"/>
    </location>
</feature>
<evidence type="ECO:0000256" key="2">
    <source>
        <dbReference type="ARBA" id="ARBA00023012"/>
    </source>
</evidence>
<dbReference type="GO" id="GO:0000976">
    <property type="term" value="F:transcription cis-regulatory region binding"/>
    <property type="evidence" value="ECO:0007669"/>
    <property type="project" value="TreeGrafter"/>
</dbReference>
<keyword evidence="1 6" id="KW-0597">Phosphoprotein</keyword>
<dbReference type="PROSITE" id="PS50110">
    <property type="entry name" value="RESPONSE_REGULATORY"/>
    <property type="match status" value="1"/>
</dbReference>
<dbReference type="Gene3D" id="3.40.50.2300">
    <property type="match status" value="1"/>
</dbReference>
<dbReference type="SUPFAM" id="SSF52172">
    <property type="entry name" value="CheY-like"/>
    <property type="match status" value="1"/>
</dbReference>
<organism evidence="10 11">
    <name type="scientific">Helicobacter cinaedi</name>
    <dbReference type="NCBI Taxonomy" id="213"/>
    <lineage>
        <taxon>Bacteria</taxon>
        <taxon>Pseudomonadati</taxon>
        <taxon>Campylobacterota</taxon>
        <taxon>Epsilonproteobacteria</taxon>
        <taxon>Campylobacterales</taxon>
        <taxon>Helicobacteraceae</taxon>
        <taxon>Helicobacter</taxon>
    </lineage>
</organism>
<evidence type="ECO:0000256" key="6">
    <source>
        <dbReference type="PROSITE-ProRule" id="PRU00169"/>
    </source>
</evidence>
<dbReference type="PROSITE" id="PS51755">
    <property type="entry name" value="OMPR_PHOB"/>
    <property type="match status" value="1"/>
</dbReference>
<proteinExistence type="predicted"/>
<accession>A0A377JPR4</accession>
<dbReference type="InterPro" id="IPR016032">
    <property type="entry name" value="Sig_transdc_resp-reg_C-effctor"/>
</dbReference>
<evidence type="ECO:0000256" key="7">
    <source>
        <dbReference type="PROSITE-ProRule" id="PRU01091"/>
    </source>
</evidence>
<protein>
    <submittedName>
        <fullName evidence="10">Two-component system response regulator</fullName>
    </submittedName>
</protein>
<dbReference type="InterPro" id="IPR036388">
    <property type="entry name" value="WH-like_DNA-bd_sf"/>
</dbReference>
<dbReference type="PANTHER" id="PTHR48111">
    <property type="entry name" value="REGULATOR OF RPOS"/>
    <property type="match status" value="1"/>
</dbReference>
<dbReference type="InterPro" id="IPR039420">
    <property type="entry name" value="WalR-like"/>
</dbReference>
<reference evidence="10 11" key="1">
    <citation type="submission" date="2018-06" db="EMBL/GenBank/DDBJ databases">
        <authorList>
            <consortium name="Pathogen Informatics"/>
            <person name="Doyle S."/>
        </authorList>
    </citation>
    <scope>NUCLEOTIDE SEQUENCE [LARGE SCALE GENOMIC DNA]</scope>
    <source>
        <strain evidence="10 11">NCTC12221</strain>
    </source>
</reference>
<evidence type="ECO:0000256" key="5">
    <source>
        <dbReference type="ARBA" id="ARBA00023163"/>
    </source>
</evidence>
<dbReference type="GO" id="GO:0006355">
    <property type="term" value="P:regulation of DNA-templated transcription"/>
    <property type="evidence" value="ECO:0007669"/>
    <property type="project" value="InterPro"/>
</dbReference>
<dbReference type="InterPro" id="IPR011006">
    <property type="entry name" value="CheY-like_superfamily"/>
</dbReference>
<dbReference type="Gene3D" id="1.10.10.10">
    <property type="entry name" value="Winged helix-like DNA-binding domain superfamily/Winged helix DNA-binding domain"/>
    <property type="match status" value="1"/>
</dbReference>
<keyword evidence="4 7" id="KW-0238">DNA-binding</keyword>
<evidence type="ECO:0000256" key="1">
    <source>
        <dbReference type="ARBA" id="ARBA00022553"/>
    </source>
</evidence>
<dbReference type="AlphaFoldDB" id="A0A377JPR4"/>
<sequence length="233" mass="27122">MSAKILLLEDDFVLSEILLEFLNEQGYDVKLCDNAKDALNCAYEQHFDLWIFDVKVPLGNGFDILKELRECGKNTPSIFITSLDRIDDLQSGYKAGCDDYLKKPFELLELQYRIRTLLKRSFSHTHTEYVKLHNGMKFGILTQLLYDEHNAIVPLTQKESLLLSLLLQRKGSYVSQEMIFDTLWEYEQEPSEMSLRAYVKNLRKILGKDSIVNQRGRGYCYGGYCYNENNNVE</sequence>
<feature type="domain" description="Response regulatory" evidence="8">
    <location>
        <begin position="4"/>
        <end position="118"/>
    </location>
</feature>
<evidence type="ECO:0000256" key="3">
    <source>
        <dbReference type="ARBA" id="ARBA00023015"/>
    </source>
</evidence>
<dbReference type="InterPro" id="IPR001867">
    <property type="entry name" value="OmpR/PhoB-type_DNA-bd"/>
</dbReference>
<evidence type="ECO:0000256" key="4">
    <source>
        <dbReference type="ARBA" id="ARBA00023125"/>
    </source>
</evidence>
<keyword evidence="3" id="KW-0805">Transcription regulation</keyword>
<dbReference type="PANTHER" id="PTHR48111:SF1">
    <property type="entry name" value="TWO-COMPONENT RESPONSE REGULATOR ORR33"/>
    <property type="match status" value="1"/>
</dbReference>
<evidence type="ECO:0000259" key="8">
    <source>
        <dbReference type="PROSITE" id="PS50110"/>
    </source>
</evidence>
<feature type="modified residue" description="4-aspartylphosphate" evidence="6">
    <location>
        <position position="53"/>
    </location>
</feature>
<evidence type="ECO:0000313" key="11">
    <source>
        <dbReference type="Proteomes" id="UP000255335"/>
    </source>
</evidence>
<dbReference type="CDD" id="cd00383">
    <property type="entry name" value="trans_reg_C"/>
    <property type="match status" value="1"/>
</dbReference>
<dbReference type="EMBL" id="UGHZ01000001">
    <property type="protein sequence ID" value="STP09563.1"/>
    <property type="molecule type" value="Genomic_DNA"/>
</dbReference>
<evidence type="ECO:0000259" key="9">
    <source>
        <dbReference type="PROSITE" id="PS51755"/>
    </source>
</evidence>
<dbReference type="GO" id="GO:0032993">
    <property type="term" value="C:protein-DNA complex"/>
    <property type="evidence" value="ECO:0007669"/>
    <property type="project" value="TreeGrafter"/>
</dbReference>
<dbReference type="GO" id="GO:0005829">
    <property type="term" value="C:cytosol"/>
    <property type="evidence" value="ECO:0007669"/>
    <property type="project" value="TreeGrafter"/>
</dbReference>
<dbReference type="InterPro" id="IPR001789">
    <property type="entry name" value="Sig_transdc_resp-reg_receiver"/>
</dbReference>
<name>A0A377JPR4_9HELI</name>
<evidence type="ECO:0000313" key="10">
    <source>
        <dbReference type="EMBL" id="STP09563.1"/>
    </source>
</evidence>
<dbReference type="GO" id="GO:0000156">
    <property type="term" value="F:phosphorelay response regulator activity"/>
    <property type="evidence" value="ECO:0007669"/>
    <property type="project" value="TreeGrafter"/>
</dbReference>
<keyword evidence="2" id="KW-0902">Two-component regulatory system</keyword>
<dbReference type="RefSeq" id="WP_115026241.1">
    <property type="nucleotide sequence ID" value="NZ_UGHZ01000001.1"/>
</dbReference>
<feature type="DNA-binding region" description="OmpR/PhoB-type" evidence="7">
    <location>
        <begin position="128"/>
        <end position="223"/>
    </location>
</feature>
<keyword evidence="5" id="KW-0804">Transcription</keyword>
<dbReference type="SMART" id="SM00448">
    <property type="entry name" value="REC"/>
    <property type="match status" value="1"/>
</dbReference>
<dbReference type="SMART" id="SM00862">
    <property type="entry name" value="Trans_reg_C"/>
    <property type="match status" value="1"/>
</dbReference>